<dbReference type="RefSeq" id="WP_136429012.1">
    <property type="nucleotide sequence ID" value="NZ_SSSM01000006.1"/>
</dbReference>
<dbReference type="OrthoDB" id="5125712at2"/>
<feature type="signal peptide" evidence="1">
    <location>
        <begin position="1"/>
        <end position="36"/>
    </location>
</feature>
<feature type="domain" description="DUF6993" evidence="2">
    <location>
        <begin position="76"/>
        <end position="159"/>
    </location>
</feature>
<dbReference type="EMBL" id="SSSM01000006">
    <property type="protein sequence ID" value="THG28638.1"/>
    <property type="molecule type" value="Genomic_DNA"/>
</dbReference>
<dbReference type="Pfam" id="PF22504">
    <property type="entry name" value="DUF6993"/>
    <property type="match status" value="1"/>
</dbReference>
<reference evidence="3 4" key="1">
    <citation type="submission" date="2019-04" db="EMBL/GenBank/DDBJ databases">
        <authorList>
            <person name="Jiang L."/>
        </authorList>
    </citation>
    <scope>NUCLEOTIDE SEQUENCE [LARGE SCALE GENOMIC DNA]</scope>
    <source>
        <strain evidence="3 4">YIM 131853</strain>
    </source>
</reference>
<proteinExistence type="predicted"/>
<comment type="caution">
    <text evidence="3">The sequence shown here is derived from an EMBL/GenBank/DDBJ whole genome shotgun (WGS) entry which is preliminary data.</text>
</comment>
<keyword evidence="4" id="KW-1185">Reference proteome</keyword>
<evidence type="ECO:0000313" key="3">
    <source>
        <dbReference type="EMBL" id="THG28638.1"/>
    </source>
</evidence>
<keyword evidence="1" id="KW-0732">Signal</keyword>
<evidence type="ECO:0000256" key="1">
    <source>
        <dbReference type="SAM" id="SignalP"/>
    </source>
</evidence>
<feature type="chain" id="PRO_5020787003" description="DUF6993 domain-containing protein" evidence="1">
    <location>
        <begin position="37"/>
        <end position="164"/>
    </location>
</feature>
<dbReference type="Proteomes" id="UP000309133">
    <property type="component" value="Unassembled WGS sequence"/>
</dbReference>
<sequence length="164" mass="16214">MATGHNWMRGAARGALASVLLAAGLAGCSAMGPAGPAETAAVSAQPTAAPTPVDTTPVLDPAGTAEGNLAFFDYVNEQVLVADPAPDGAQFTAALAAAGFDTAAMELTPDRTAVDLEAASVQFSVRLADGCLIGQWGSGVGYHSLVTAVLSSGRCLIGSDRPAG</sequence>
<protein>
    <recommendedName>
        <fullName evidence="2">DUF6993 domain-containing protein</fullName>
    </recommendedName>
</protein>
<gene>
    <name evidence="3" type="ORF">E6C64_17745</name>
</gene>
<dbReference type="AlphaFoldDB" id="A0A4S4FF77"/>
<evidence type="ECO:0000313" key="4">
    <source>
        <dbReference type="Proteomes" id="UP000309133"/>
    </source>
</evidence>
<accession>A0A4S4FF77</accession>
<evidence type="ECO:0000259" key="2">
    <source>
        <dbReference type="Pfam" id="PF22504"/>
    </source>
</evidence>
<organism evidence="3 4">
    <name type="scientific">Naasia lichenicola</name>
    <dbReference type="NCBI Taxonomy" id="2565933"/>
    <lineage>
        <taxon>Bacteria</taxon>
        <taxon>Bacillati</taxon>
        <taxon>Actinomycetota</taxon>
        <taxon>Actinomycetes</taxon>
        <taxon>Micrococcales</taxon>
        <taxon>Microbacteriaceae</taxon>
        <taxon>Naasia</taxon>
    </lineage>
</organism>
<name>A0A4S4FF77_9MICO</name>
<dbReference type="InterPro" id="IPR054262">
    <property type="entry name" value="DUF6993"/>
</dbReference>